<dbReference type="InterPro" id="IPR031856">
    <property type="entry name" value="YdaS_toxin-like"/>
</dbReference>
<dbReference type="Proteomes" id="UP000320314">
    <property type="component" value="Unassembled WGS sequence"/>
</dbReference>
<dbReference type="Pfam" id="PF15943">
    <property type="entry name" value="YdaS_toxin"/>
    <property type="match status" value="1"/>
</dbReference>
<dbReference type="AlphaFoldDB" id="A0A506U2A8"/>
<evidence type="ECO:0000313" key="1">
    <source>
        <dbReference type="EMBL" id="TPW26007.1"/>
    </source>
</evidence>
<reference evidence="1 2" key="1">
    <citation type="submission" date="2019-06" db="EMBL/GenBank/DDBJ databases">
        <authorList>
            <person name="Li M."/>
        </authorList>
    </citation>
    <scope>NUCLEOTIDE SEQUENCE [LARGE SCALE GENOMIC DNA]</scope>
    <source>
        <strain evidence="1 2">BGMRC6574</strain>
    </source>
</reference>
<dbReference type="OrthoDB" id="8526323at2"/>
<organism evidence="1 2">
    <name type="scientific">Pararhizobium mangrovi</name>
    <dbReference type="NCBI Taxonomy" id="2590452"/>
    <lineage>
        <taxon>Bacteria</taxon>
        <taxon>Pseudomonadati</taxon>
        <taxon>Pseudomonadota</taxon>
        <taxon>Alphaproteobacteria</taxon>
        <taxon>Hyphomicrobiales</taxon>
        <taxon>Rhizobiaceae</taxon>
        <taxon>Rhizobium/Agrobacterium group</taxon>
        <taxon>Pararhizobium</taxon>
    </lineage>
</organism>
<gene>
    <name evidence="1" type="ORF">FJU11_16455</name>
</gene>
<dbReference type="InterPro" id="IPR010982">
    <property type="entry name" value="Lambda_DNA-bd_dom_sf"/>
</dbReference>
<evidence type="ECO:0000313" key="2">
    <source>
        <dbReference type="Proteomes" id="UP000320314"/>
    </source>
</evidence>
<proteinExistence type="predicted"/>
<sequence length="69" mass="7367">MENALCIAKLKAGGNTGLAKALGNISPQAIGQWRRVPAERVLNVEAVTGISRHELRPDIYGPSETEQAV</sequence>
<accession>A0A506U2A8</accession>
<dbReference type="EMBL" id="VHLH01000039">
    <property type="protein sequence ID" value="TPW26007.1"/>
    <property type="molecule type" value="Genomic_DNA"/>
</dbReference>
<dbReference type="SUPFAM" id="SSF47413">
    <property type="entry name" value="lambda repressor-like DNA-binding domains"/>
    <property type="match status" value="1"/>
</dbReference>
<name>A0A506U2A8_9HYPH</name>
<dbReference type="Gene3D" id="1.10.260.40">
    <property type="entry name" value="lambda repressor-like DNA-binding domains"/>
    <property type="match status" value="1"/>
</dbReference>
<keyword evidence="2" id="KW-1185">Reference proteome</keyword>
<comment type="caution">
    <text evidence="1">The sequence shown here is derived from an EMBL/GenBank/DDBJ whole genome shotgun (WGS) entry which is preliminary data.</text>
</comment>
<dbReference type="RefSeq" id="WP_141168175.1">
    <property type="nucleotide sequence ID" value="NZ_VHLH01000039.1"/>
</dbReference>
<protein>
    <submittedName>
        <fullName evidence="1">Helix-turn-helix domain-containing protein</fullName>
    </submittedName>
</protein>
<dbReference type="GO" id="GO:0003677">
    <property type="term" value="F:DNA binding"/>
    <property type="evidence" value="ECO:0007669"/>
    <property type="project" value="InterPro"/>
</dbReference>